<name>A0A086JTE1_TOXGO</name>
<dbReference type="OrthoDB" id="433869at2759"/>
<sequence length="125" mass="14113">MGPKQPKKAGAAYPDQPKYKYEAPEFKPSTRADSEIEVKVRLANPSSRDLEFTMIGDKFTSFEVIRQAILKRHGGSIVEVFMCINHFNRDDCVDVTKQLKDYGITSGHCTIYYDFTPFSSPLLAA</sequence>
<dbReference type="EMBL" id="AHZU02001172">
    <property type="protein sequence ID" value="KFG35409.1"/>
    <property type="molecule type" value="Genomic_DNA"/>
</dbReference>
<accession>A0A086JTE1</accession>
<protein>
    <recommendedName>
        <fullName evidence="3">Ubiquitin-like protein ATG12</fullName>
    </recommendedName>
</protein>
<dbReference type="AlphaFoldDB" id="A0A086JTE1"/>
<comment type="caution">
    <text evidence="1">The sequence shown here is derived from an EMBL/GenBank/DDBJ whole genome shotgun (WGS) entry which is preliminary data.</text>
</comment>
<reference evidence="1 2" key="1">
    <citation type="submission" date="2014-02" db="EMBL/GenBank/DDBJ databases">
        <authorList>
            <person name="Sibley D."/>
            <person name="Venepally P."/>
            <person name="Karamycheva S."/>
            <person name="Hadjithomas M."/>
            <person name="Khan A."/>
            <person name="Brunk B."/>
            <person name="Roos D."/>
            <person name="Caler E."/>
            <person name="Lorenzi H."/>
        </authorList>
    </citation>
    <scope>NUCLEOTIDE SEQUENCE [LARGE SCALE GENOMIC DNA]</scope>
    <source>
        <strain evidence="1 2">GAB2-2007-GAL-DOM2</strain>
    </source>
</reference>
<proteinExistence type="predicted"/>
<organism evidence="1 2">
    <name type="scientific">Toxoplasma gondii GAB2-2007-GAL-DOM2</name>
    <dbReference type="NCBI Taxonomy" id="1130820"/>
    <lineage>
        <taxon>Eukaryota</taxon>
        <taxon>Sar</taxon>
        <taxon>Alveolata</taxon>
        <taxon>Apicomplexa</taxon>
        <taxon>Conoidasida</taxon>
        <taxon>Coccidia</taxon>
        <taxon>Eucoccidiorida</taxon>
        <taxon>Eimeriorina</taxon>
        <taxon>Sarcocystidae</taxon>
        <taxon>Toxoplasma</taxon>
    </lineage>
</organism>
<dbReference type="Proteomes" id="UP000028837">
    <property type="component" value="Unassembled WGS sequence"/>
</dbReference>
<evidence type="ECO:0008006" key="3">
    <source>
        <dbReference type="Google" id="ProtNLM"/>
    </source>
</evidence>
<evidence type="ECO:0000313" key="2">
    <source>
        <dbReference type="Proteomes" id="UP000028837"/>
    </source>
</evidence>
<evidence type="ECO:0000313" key="1">
    <source>
        <dbReference type="EMBL" id="KFG35409.1"/>
    </source>
</evidence>
<gene>
    <name evidence="1" type="ORF">TGDOM2_254590</name>
</gene>
<dbReference type="VEuPathDB" id="ToxoDB:TGDOM2_254590"/>